<dbReference type="PANTHER" id="PTHR30093:SF2">
    <property type="entry name" value="TYPE II SECRETION SYSTEM PROTEIN H"/>
    <property type="match status" value="1"/>
</dbReference>
<dbReference type="OrthoDB" id="263714at2"/>
<comment type="caution">
    <text evidence="2">The sequence shown here is derived from an EMBL/GenBank/DDBJ whole genome shotgun (WGS) entry which is preliminary data.</text>
</comment>
<dbReference type="SUPFAM" id="SSF54523">
    <property type="entry name" value="Pili subunits"/>
    <property type="match status" value="1"/>
</dbReference>
<dbReference type="RefSeq" id="WP_146503488.1">
    <property type="nucleotide sequence ID" value="NZ_SJPG01000001.1"/>
</dbReference>
<name>A0A5C5XH98_9PLAN</name>
<dbReference type="NCBIfam" id="TIGR02532">
    <property type="entry name" value="IV_pilin_GFxxxE"/>
    <property type="match status" value="1"/>
</dbReference>
<sequence length="339" mass="36860">MKVRKFSKSLQRCGFTLIELLVVIAIIAILVALLLPAVQQAREAARRSSCKNNLKQIALGMHNYHDTHRVFPPGYIQQTTGTTASPPSEWNRCMTRVDGGPAGSGNGNRDSWGWGTFILPFIEESALYDVLQPDGCRMPGAGADYNGATNPLQSQVDTYLCPTSPNEGRSTNNFLSNYAVSNYVVNRDMGRNKSKIRMRDVTDGTSNVLFLSERHMNLRGSDDTAATRSRELRGMGALAFGTDGSATLWAVGFDGRYPPNTWYSGNRSCCGNATASQTAVSSLHRGGVQVAMVDGSVRFVSENIDDDGSNDNQANPGYDTRHTWPALCTLNDGNVVGEF</sequence>
<protein>
    <submittedName>
        <fullName evidence="2">Type II secretion system protein G</fullName>
    </submittedName>
</protein>
<dbReference type="PANTHER" id="PTHR30093">
    <property type="entry name" value="GENERAL SECRETION PATHWAY PROTEIN G"/>
    <property type="match status" value="1"/>
</dbReference>
<evidence type="ECO:0000259" key="1">
    <source>
        <dbReference type="Pfam" id="PF07596"/>
    </source>
</evidence>
<gene>
    <name evidence="2" type="primary">xcpT_15</name>
    <name evidence="2" type="ORF">Pan54_22410</name>
</gene>
<dbReference type="Pfam" id="PF07596">
    <property type="entry name" value="SBP_bac_10"/>
    <property type="match status" value="1"/>
</dbReference>
<feature type="domain" description="DUF1559" evidence="1">
    <location>
        <begin position="39"/>
        <end position="306"/>
    </location>
</feature>
<reference evidence="2 3" key="1">
    <citation type="submission" date="2019-02" db="EMBL/GenBank/DDBJ databases">
        <title>Deep-cultivation of Planctomycetes and their phenomic and genomic characterization uncovers novel biology.</title>
        <authorList>
            <person name="Wiegand S."/>
            <person name="Jogler M."/>
            <person name="Boedeker C."/>
            <person name="Pinto D."/>
            <person name="Vollmers J."/>
            <person name="Rivas-Marin E."/>
            <person name="Kohn T."/>
            <person name="Peeters S.H."/>
            <person name="Heuer A."/>
            <person name="Rast P."/>
            <person name="Oberbeckmann S."/>
            <person name="Bunk B."/>
            <person name="Jeske O."/>
            <person name="Meyerdierks A."/>
            <person name="Storesund J.E."/>
            <person name="Kallscheuer N."/>
            <person name="Luecker S."/>
            <person name="Lage O.M."/>
            <person name="Pohl T."/>
            <person name="Merkel B.J."/>
            <person name="Hornburger P."/>
            <person name="Mueller R.-W."/>
            <person name="Bruemmer F."/>
            <person name="Labrenz M."/>
            <person name="Spormann A.M."/>
            <person name="Op Den Camp H."/>
            <person name="Overmann J."/>
            <person name="Amann R."/>
            <person name="Jetten M.S.M."/>
            <person name="Mascher T."/>
            <person name="Medema M.H."/>
            <person name="Devos D.P."/>
            <person name="Kaster A.-K."/>
            <person name="Ovreas L."/>
            <person name="Rohde M."/>
            <person name="Galperin M.Y."/>
            <person name="Jogler C."/>
        </authorList>
    </citation>
    <scope>NUCLEOTIDE SEQUENCE [LARGE SCALE GENOMIC DNA]</scope>
    <source>
        <strain evidence="2 3">Pan54</strain>
    </source>
</reference>
<dbReference type="Gene3D" id="3.30.700.10">
    <property type="entry name" value="Glycoprotein, Type 4 Pilin"/>
    <property type="match status" value="1"/>
</dbReference>
<keyword evidence="3" id="KW-1185">Reference proteome</keyword>
<dbReference type="NCBIfam" id="TIGR04294">
    <property type="entry name" value="pre_pil_HX9DG"/>
    <property type="match status" value="1"/>
</dbReference>
<dbReference type="AlphaFoldDB" id="A0A5C5XH98"/>
<proteinExistence type="predicted"/>
<dbReference type="InterPro" id="IPR027558">
    <property type="entry name" value="Pre_pil_HX9DG_C"/>
</dbReference>
<dbReference type="InterPro" id="IPR012902">
    <property type="entry name" value="N_methyl_site"/>
</dbReference>
<accession>A0A5C5XH98</accession>
<evidence type="ECO:0000313" key="3">
    <source>
        <dbReference type="Proteomes" id="UP000316095"/>
    </source>
</evidence>
<evidence type="ECO:0000313" key="2">
    <source>
        <dbReference type="EMBL" id="TWT61505.1"/>
    </source>
</evidence>
<organism evidence="2 3">
    <name type="scientific">Rubinisphaera italica</name>
    <dbReference type="NCBI Taxonomy" id="2527969"/>
    <lineage>
        <taxon>Bacteria</taxon>
        <taxon>Pseudomonadati</taxon>
        <taxon>Planctomycetota</taxon>
        <taxon>Planctomycetia</taxon>
        <taxon>Planctomycetales</taxon>
        <taxon>Planctomycetaceae</taxon>
        <taxon>Rubinisphaera</taxon>
    </lineage>
</organism>
<dbReference type="InterPro" id="IPR011453">
    <property type="entry name" value="DUF1559"/>
</dbReference>
<dbReference type="InterPro" id="IPR045584">
    <property type="entry name" value="Pilin-like"/>
</dbReference>
<dbReference type="Proteomes" id="UP000316095">
    <property type="component" value="Unassembled WGS sequence"/>
</dbReference>
<dbReference type="EMBL" id="SJPG01000001">
    <property type="protein sequence ID" value="TWT61505.1"/>
    <property type="molecule type" value="Genomic_DNA"/>
</dbReference>
<dbReference type="Pfam" id="PF07963">
    <property type="entry name" value="N_methyl"/>
    <property type="match status" value="1"/>
</dbReference>